<dbReference type="SUPFAM" id="SSF50978">
    <property type="entry name" value="WD40 repeat-like"/>
    <property type="match status" value="1"/>
</dbReference>
<keyword evidence="2" id="KW-1185">Reference proteome</keyword>
<dbReference type="InterPro" id="IPR036322">
    <property type="entry name" value="WD40_repeat_dom_sf"/>
</dbReference>
<dbReference type="Proteomes" id="UP000070444">
    <property type="component" value="Unassembled WGS sequence"/>
</dbReference>
<organism evidence="1 2">
    <name type="scientific">Conidiobolus coronatus (strain ATCC 28846 / CBS 209.66 / NRRL 28638)</name>
    <name type="common">Delacroixia coronata</name>
    <dbReference type="NCBI Taxonomy" id="796925"/>
    <lineage>
        <taxon>Eukaryota</taxon>
        <taxon>Fungi</taxon>
        <taxon>Fungi incertae sedis</taxon>
        <taxon>Zoopagomycota</taxon>
        <taxon>Entomophthoromycotina</taxon>
        <taxon>Entomophthoromycetes</taxon>
        <taxon>Entomophthorales</taxon>
        <taxon>Ancylistaceae</taxon>
        <taxon>Conidiobolus</taxon>
    </lineage>
</organism>
<dbReference type="Gene3D" id="2.130.10.10">
    <property type="entry name" value="YVTN repeat-like/Quinoprotein amine dehydrogenase"/>
    <property type="match status" value="1"/>
</dbReference>
<dbReference type="OrthoDB" id="239865at2759"/>
<dbReference type="PANTHER" id="PTHR13211">
    <property type="entry name" value="TELOMERASE CAJAL BODY PROTEIN 1"/>
    <property type="match status" value="1"/>
</dbReference>
<dbReference type="PANTHER" id="PTHR13211:SF0">
    <property type="entry name" value="TELOMERASE CAJAL BODY PROTEIN 1"/>
    <property type="match status" value="1"/>
</dbReference>
<evidence type="ECO:0000313" key="1">
    <source>
        <dbReference type="EMBL" id="KXN71730.1"/>
    </source>
</evidence>
<name>A0A137P9Q7_CONC2</name>
<dbReference type="AlphaFoldDB" id="A0A137P9Q7"/>
<dbReference type="InterPro" id="IPR051150">
    <property type="entry name" value="SWT21/TCAB1_mRNA_Telomere"/>
</dbReference>
<reference evidence="1 2" key="1">
    <citation type="journal article" date="2015" name="Genome Biol. Evol.">
        <title>Phylogenomic analyses indicate that early fungi evolved digesting cell walls of algal ancestors of land plants.</title>
        <authorList>
            <person name="Chang Y."/>
            <person name="Wang S."/>
            <person name="Sekimoto S."/>
            <person name="Aerts A.L."/>
            <person name="Choi C."/>
            <person name="Clum A."/>
            <person name="LaButti K.M."/>
            <person name="Lindquist E.A."/>
            <person name="Yee Ngan C."/>
            <person name="Ohm R.A."/>
            <person name="Salamov A.A."/>
            <person name="Grigoriev I.V."/>
            <person name="Spatafora J.W."/>
            <person name="Berbee M.L."/>
        </authorList>
    </citation>
    <scope>NUCLEOTIDE SEQUENCE [LARGE SCALE GENOMIC DNA]</scope>
    <source>
        <strain evidence="1 2">NRRL 28638</strain>
    </source>
</reference>
<accession>A0A137P9Q7</accession>
<gene>
    <name evidence="1" type="ORF">CONCODRAFT_16681</name>
</gene>
<evidence type="ECO:0008006" key="3">
    <source>
        <dbReference type="Google" id="ProtNLM"/>
    </source>
</evidence>
<sequence>MDSWIYCWDLRDLQAPISKLERPLKTHQRIYFDINSRSNELITGDESGYLRVYDINQVGEKDQILPSYLHKLHNGYLDSIPISRCHPYLPLIFTCSGSRDLTQDKASEFSLNIWKLE</sequence>
<dbReference type="InterPro" id="IPR015943">
    <property type="entry name" value="WD40/YVTN_repeat-like_dom_sf"/>
</dbReference>
<evidence type="ECO:0000313" key="2">
    <source>
        <dbReference type="Proteomes" id="UP000070444"/>
    </source>
</evidence>
<dbReference type="EMBL" id="KQ964468">
    <property type="protein sequence ID" value="KXN71730.1"/>
    <property type="molecule type" value="Genomic_DNA"/>
</dbReference>
<protein>
    <recommendedName>
        <fullName evidence="3">WD40 repeat-like protein</fullName>
    </recommendedName>
</protein>
<proteinExistence type="predicted"/>
<dbReference type="STRING" id="796925.A0A137P9Q7"/>